<proteinExistence type="predicted"/>
<name>A0A385Q2C0_9FIRM</name>
<evidence type="ECO:0000313" key="1">
    <source>
        <dbReference type="EMBL" id="AYA99889.1"/>
    </source>
</evidence>
<keyword evidence="2" id="KW-1185">Reference proteome</keyword>
<sequence>MKNYIIKIAILYCIILVLSSCSKPILSNISNPNIVSYCIGDIDADGVDELLAVSNGGERRKLPTGEDCGKFVDIYRDFSIDNDKVTVGEKPDYSFDFSDIKPSKIQLGDVDGDGRMDISIVMYKKVKFHNALAKRPFFYNFESEKLVPLWLGSRLSRPFDDFILSDMDGDGISELAAIEVLENKNRILAIYKWEGFGFSLFTQSHDEFKKMQFDNKSDELKIIVDGNERKVKLENKTILIE</sequence>
<accession>A0A385Q2C0</accession>
<dbReference type="RefSeq" id="WP_111524381.1">
    <property type="nucleotide sequence ID" value="NZ_CP032364.1"/>
</dbReference>
<dbReference type="PROSITE" id="PS51257">
    <property type="entry name" value="PROKAR_LIPOPROTEIN"/>
    <property type="match status" value="1"/>
</dbReference>
<dbReference type="EMBL" id="CP032364">
    <property type="protein sequence ID" value="AYA99889.1"/>
    <property type="molecule type" value="Genomic_DNA"/>
</dbReference>
<dbReference type="SUPFAM" id="SSF69318">
    <property type="entry name" value="Integrin alpha N-terminal domain"/>
    <property type="match status" value="1"/>
</dbReference>
<dbReference type="Proteomes" id="UP000265562">
    <property type="component" value="Chromosome"/>
</dbReference>
<dbReference type="AlphaFoldDB" id="A0A385Q2C0"/>
<evidence type="ECO:0000313" key="2">
    <source>
        <dbReference type="Proteomes" id="UP000265562"/>
    </source>
</evidence>
<dbReference type="OrthoDB" id="1707115at2"/>
<reference evidence="1 2" key="1">
    <citation type="submission" date="2018-09" db="EMBL/GenBank/DDBJ databases">
        <title>Genome sequencing of Lachnoanaerobaculum umeaense DSM 23576.</title>
        <authorList>
            <person name="Kook J.-K."/>
            <person name="Park S.-N."/>
            <person name="Lim Y.K."/>
        </authorList>
    </citation>
    <scope>NUCLEOTIDE SEQUENCE [LARGE SCALE GENOMIC DNA]</scope>
    <source>
        <strain evidence="2">DSM 23576 \ CCUG 58757</strain>
    </source>
</reference>
<dbReference type="InterPro" id="IPR028994">
    <property type="entry name" value="Integrin_alpha_N"/>
</dbReference>
<organism evidence="1 2">
    <name type="scientific">Lachnoanaerobaculum umeaense</name>
    <dbReference type="NCBI Taxonomy" id="617123"/>
    <lineage>
        <taxon>Bacteria</taxon>
        <taxon>Bacillati</taxon>
        <taxon>Bacillota</taxon>
        <taxon>Clostridia</taxon>
        <taxon>Lachnospirales</taxon>
        <taxon>Lachnospiraceae</taxon>
        <taxon>Lachnoanaerobaculum</taxon>
    </lineage>
</organism>
<dbReference type="KEGG" id="lua:D4A81_08040"/>
<gene>
    <name evidence="1" type="ORF">D4A81_08040</name>
</gene>
<protein>
    <submittedName>
        <fullName evidence="1">Uncharacterized protein</fullName>
    </submittedName>
</protein>